<dbReference type="eggNOG" id="ENOG5030DYB">
    <property type="taxonomic scope" value="Bacteria"/>
</dbReference>
<dbReference type="AlphaFoldDB" id="C0BRB3"/>
<reference evidence="1 2" key="1">
    <citation type="submission" date="2009-02" db="EMBL/GenBank/DDBJ databases">
        <title>Draft genome sequence of Bifidobacterium pseudocatenulatum (DSM 20438).</title>
        <authorList>
            <person name="Sudarsanam P."/>
            <person name="Ley R."/>
            <person name="Guruge J."/>
            <person name="Turnbaugh P.J."/>
            <person name="Mahowald M."/>
            <person name="Liep D."/>
            <person name="Gordon J."/>
        </authorList>
    </citation>
    <scope>NUCLEOTIDE SEQUENCE [LARGE SCALE GENOMIC DNA]</scope>
    <source>
        <strain evidence="1 2">DSM 20438</strain>
    </source>
</reference>
<evidence type="ECO:0000313" key="1">
    <source>
        <dbReference type="EMBL" id="EEG71207.1"/>
    </source>
</evidence>
<dbReference type="Proteomes" id="UP000003875">
    <property type="component" value="Unassembled WGS sequence"/>
</dbReference>
<accession>C0BRB3</accession>
<sequence>MFMTLCEHIAGKEFIMADEKTVINVDLNMFGQDADAKTAAANEVAKSLGISDEALAQVEEFKAALTAHNAWDLPFMGYVNEDGYGYAYVPDAAITMNPYWDAHKEFMNLPEDVQTAFAIRMLFTHRPVDRYGADMFLHYHRGFQVNFVGSGANKY</sequence>
<organism evidence="1 2">
    <name type="scientific">Bifidobacterium pseudocatenulatum DSM 20438 = JCM 1200 = LMG 10505</name>
    <dbReference type="NCBI Taxonomy" id="547043"/>
    <lineage>
        <taxon>Bacteria</taxon>
        <taxon>Bacillati</taxon>
        <taxon>Actinomycetota</taxon>
        <taxon>Actinomycetes</taxon>
        <taxon>Bifidobacteriales</taxon>
        <taxon>Bifidobacteriaceae</taxon>
        <taxon>Bifidobacterium</taxon>
    </lineage>
</organism>
<reference evidence="1 2" key="2">
    <citation type="submission" date="2009-02" db="EMBL/GenBank/DDBJ databases">
        <authorList>
            <person name="Fulton L."/>
            <person name="Clifton S."/>
            <person name="Fulton B."/>
            <person name="Xu J."/>
            <person name="Minx P."/>
            <person name="Pepin K.H."/>
            <person name="Johnson M."/>
            <person name="Bhonagiri V."/>
            <person name="Nash W.E."/>
            <person name="Mardis E.R."/>
            <person name="Wilson R.K."/>
        </authorList>
    </citation>
    <scope>NUCLEOTIDE SEQUENCE [LARGE SCALE GENOMIC DNA]</scope>
    <source>
        <strain evidence="1 2">DSM 20438</strain>
    </source>
</reference>
<evidence type="ECO:0000313" key="2">
    <source>
        <dbReference type="Proteomes" id="UP000003875"/>
    </source>
</evidence>
<gene>
    <name evidence="1" type="ORF">BIFPSEUDO_03177</name>
</gene>
<dbReference type="EMBL" id="ABXX02000002">
    <property type="protein sequence ID" value="EEG71207.1"/>
    <property type="molecule type" value="Genomic_DNA"/>
</dbReference>
<dbReference type="PATRIC" id="fig|547043.19.peg.1470"/>
<proteinExistence type="predicted"/>
<comment type="caution">
    <text evidence="1">The sequence shown here is derived from an EMBL/GenBank/DDBJ whole genome shotgun (WGS) entry which is preliminary data.</text>
</comment>
<evidence type="ECO:0008006" key="3">
    <source>
        <dbReference type="Google" id="ProtNLM"/>
    </source>
</evidence>
<protein>
    <recommendedName>
        <fullName evidence="3">Glycerophosphodiester phosphodiesterase</fullName>
    </recommendedName>
</protein>
<name>C0BRB3_BIFPS</name>
<dbReference type="KEGG" id="bpsc:BBPC_1413"/>